<feature type="modified residue" description="4-aspartylphosphate" evidence="7">
    <location>
        <position position="56"/>
    </location>
</feature>
<dbReference type="PROSITE" id="PS00676">
    <property type="entry name" value="SIGMA54_INTERACT_2"/>
    <property type="match status" value="1"/>
</dbReference>
<evidence type="ECO:0000256" key="5">
    <source>
        <dbReference type="ARBA" id="ARBA00023015"/>
    </source>
</evidence>
<keyword evidence="6" id="KW-0804">Transcription</keyword>
<dbReference type="AlphaFoldDB" id="A0A8A4U3G2"/>
<dbReference type="GO" id="GO:0006355">
    <property type="term" value="P:regulation of DNA-templated transcription"/>
    <property type="evidence" value="ECO:0007669"/>
    <property type="project" value="InterPro"/>
</dbReference>
<reference evidence="10" key="1">
    <citation type="submission" date="2021-03" db="EMBL/GenBank/DDBJ databases">
        <title>Acanthopleuribacteraceae sp. M133.</title>
        <authorList>
            <person name="Wang G."/>
        </authorList>
    </citation>
    <scope>NUCLEOTIDE SEQUENCE</scope>
    <source>
        <strain evidence="10">M133</strain>
    </source>
</reference>
<accession>A0A8A4U3G2</accession>
<dbReference type="PROSITE" id="PS50110">
    <property type="entry name" value="RESPONSE_REGULATORY"/>
    <property type="match status" value="1"/>
</dbReference>
<dbReference type="InterPro" id="IPR027417">
    <property type="entry name" value="P-loop_NTPase"/>
</dbReference>
<name>A0A8A4U3G2_SULCO</name>
<evidence type="ECO:0000256" key="4">
    <source>
        <dbReference type="ARBA" id="ARBA00023012"/>
    </source>
</evidence>
<dbReference type="Gene3D" id="3.40.50.300">
    <property type="entry name" value="P-loop containing nucleotide triphosphate hydrolases"/>
    <property type="match status" value="1"/>
</dbReference>
<protein>
    <submittedName>
        <fullName evidence="10">Sigma-54-dependent Fis family transcriptional regulator</fullName>
    </submittedName>
</protein>
<proteinExistence type="predicted"/>
<dbReference type="InterPro" id="IPR025662">
    <property type="entry name" value="Sigma_54_int_dom_ATP-bd_1"/>
</dbReference>
<evidence type="ECO:0000256" key="7">
    <source>
        <dbReference type="PROSITE-ProRule" id="PRU00169"/>
    </source>
</evidence>
<evidence type="ECO:0000256" key="6">
    <source>
        <dbReference type="ARBA" id="ARBA00023163"/>
    </source>
</evidence>
<dbReference type="Pfam" id="PF00072">
    <property type="entry name" value="Response_reg"/>
    <property type="match status" value="1"/>
</dbReference>
<dbReference type="CDD" id="cd00009">
    <property type="entry name" value="AAA"/>
    <property type="match status" value="1"/>
</dbReference>
<dbReference type="PROSITE" id="PS00675">
    <property type="entry name" value="SIGMA54_INTERACT_1"/>
    <property type="match status" value="1"/>
</dbReference>
<dbReference type="SMART" id="SM00448">
    <property type="entry name" value="REC"/>
    <property type="match status" value="1"/>
</dbReference>
<feature type="domain" description="Sigma-54 factor interaction" evidence="8">
    <location>
        <begin position="143"/>
        <end position="371"/>
    </location>
</feature>
<dbReference type="Gene3D" id="1.10.10.60">
    <property type="entry name" value="Homeodomain-like"/>
    <property type="match status" value="1"/>
</dbReference>
<evidence type="ECO:0000256" key="3">
    <source>
        <dbReference type="ARBA" id="ARBA00022840"/>
    </source>
</evidence>
<dbReference type="InterPro" id="IPR058031">
    <property type="entry name" value="AAA_lid_NorR"/>
</dbReference>
<dbReference type="Pfam" id="PF00158">
    <property type="entry name" value="Sigma54_activat"/>
    <property type="match status" value="1"/>
</dbReference>
<dbReference type="Pfam" id="PF02954">
    <property type="entry name" value="HTH_8"/>
    <property type="match status" value="1"/>
</dbReference>
<evidence type="ECO:0000259" key="9">
    <source>
        <dbReference type="PROSITE" id="PS50110"/>
    </source>
</evidence>
<dbReference type="PANTHER" id="PTHR32071:SF17">
    <property type="entry name" value="TRANSCRIPTIONAL REGULATOR (NTRC FAMILY)"/>
    <property type="match status" value="1"/>
</dbReference>
<dbReference type="InterPro" id="IPR002078">
    <property type="entry name" value="Sigma_54_int"/>
</dbReference>
<dbReference type="EMBL" id="CP071793">
    <property type="protein sequence ID" value="QTD53285.1"/>
    <property type="molecule type" value="Genomic_DNA"/>
</dbReference>
<dbReference type="Pfam" id="PF25601">
    <property type="entry name" value="AAA_lid_14"/>
    <property type="match status" value="1"/>
</dbReference>
<dbReference type="PANTHER" id="PTHR32071">
    <property type="entry name" value="TRANSCRIPTIONAL REGULATORY PROTEIN"/>
    <property type="match status" value="1"/>
</dbReference>
<dbReference type="SUPFAM" id="SSF46689">
    <property type="entry name" value="Homeodomain-like"/>
    <property type="match status" value="1"/>
</dbReference>
<keyword evidence="3" id="KW-0067">ATP-binding</keyword>
<keyword evidence="5" id="KW-0805">Transcription regulation</keyword>
<dbReference type="FunFam" id="3.40.50.300:FF:000006">
    <property type="entry name" value="DNA-binding transcriptional regulator NtrC"/>
    <property type="match status" value="1"/>
</dbReference>
<dbReference type="SUPFAM" id="SSF52540">
    <property type="entry name" value="P-loop containing nucleoside triphosphate hydrolases"/>
    <property type="match status" value="1"/>
</dbReference>
<sequence length="453" mass="50733">MKPNKGKILVVDDDAAIRRSLDKILKYEGYETVLAENGSQGVNLALQEEPDLILLDIKMPRMDGIEVLQTLIKQGTTSPVVMISGHGTISTAVEATQLGAFDFLEKPLDRERILIVARNALEKKTLQEANKVLQKREVGRYRMVGEHPQMGKLKDRIDRVAATNATVLVTGESGTGKELIARRIHESSGRKGPFVQVNCAAIPEELIESELFGHVKGAFTGATDNQLGKFQLADGGTIFLDEVADMSLNTQAKVLRVLQEGEVQAVGSNKVLTVDVRVVAATNKDLEKQIEENNFREDLFFRLNVVPVRSLSLNERRDDIPLLVDHFKKQFESDNGLKPRGMSKEAQAFFQTHHYRGNIRELKNLVERLLILGEEEVLQTPSSGVAKPTDRISFEGFTTLKKFKEEMEREFLIAKLRQNNGNISKTAEAIDTPRSNLYKKLELYKLNVEELLS</sequence>
<dbReference type="RefSeq" id="WP_237383387.1">
    <property type="nucleotide sequence ID" value="NZ_CP071793.1"/>
</dbReference>
<dbReference type="SMART" id="SM00382">
    <property type="entry name" value="AAA"/>
    <property type="match status" value="1"/>
</dbReference>
<keyword evidence="2" id="KW-0547">Nucleotide-binding</keyword>
<dbReference type="PROSITE" id="PS50045">
    <property type="entry name" value="SIGMA54_INTERACT_4"/>
    <property type="match status" value="1"/>
</dbReference>
<keyword evidence="11" id="KW-1185">Reference proteome</keyword>
<dbReference type="InterPro" id="IPR009057">
    <property type="entry name" value="Homeodomain-like_sf"/>
</dbReference>
<feature type="domain" description="Response regulatory" evidence="9">
    <location>
        <begin position="7"/>
        <end position="121"/>
    </location>
</feature>
<dbReference type="InterPro" id="IPR002197">
    <property type="entry name" value="HTH_Fis"/>
</dbReference>
<evidence type="ECO:0000313" key="11">
    <source>
        <dbReference type="Proteomes" id="UP000663929"/>
    </source>
</evidence>
<organism evidence="10 11">
    <name type="scientific">Sulfidibacter corallicola</name>
    <dbReference type="NCBI Taxonomy" id="2818388"/>
    <lineage>
        <taxon>Bacteria</taxon>
        <taxon>Pseudomonadati</taxon>
        <taxon>Acidobacteriota</taxon>
        <taxon>Holophagae</taxon>
        <taxon>Acanthopleuribacterales</taxon>
        <taxon>Acanthopleuribacteraceae</taxon>
        <taxon>Sulfidibacter</taxon>
    </lineage>
</organism>
<evidence type="ECO:0000256" key="2">
    <source>
        <dbReference type="ARBA" id="ARBA00022741"/>
    </source>
</evidence>
<dbReference type="GO" id="GO:0043565">
    <property type="term" value="F:sequence-specific DNA binding"/>
    <property type="evidence" value="ECO:0007669"/>
    <property type="project" value="InterPro"/>
</dbReference>
<dbReference type="SUPFAM" id="SSF52172">
    <property type="entry name" value="CheY-like"/>
    <property type="match status" value="1"/>
</dbReference>
<evidence type="ECO:0000313" key="10">
    <source>
        <dbReference type="EMBL" id="QTD53285.1"/>
    </source>
</evidence>
<dbReference type="InterPro" id="IPR011006">
    <property type="entry name" value="CheY-like_superfamily"/>
</dbReference>
<dbReference type="InterPro" id="IPR003593">
    <property type="entry name" value="AAA+_ATPase"/>
</dbReference>
<evidence type="ECO:0000259" key="8">
    <source>
        <dbReference type="PROSITE" id="PS50045"/>
    </source>
</evidence>
<dbReference type="FunFam" id="3.40.50.2300:FF:000018">
    <property type="entry name" value="DNA-binding transcriptional regulator NtrC"/>
    <property type="match status" value="1"/>
</dbReference>
<dbReference type="KEGG" id="scor:J3U87_12590"/>
<keyword evidence="4" id="KW-0902">Two-component regulatory system</keyword>
<evidence type="ECO:0000256" key="1">
    <source>
        <dbReference type="ARBA" id="ARBA00022553"/>
    </source>
</evidence>
<dbReference type="CDD" id="cd17550">
    <property type="entry name" value="REC_NtrX-like"/>
    <property type="match status" value="1"/>
</dbReference>
<dbReference type="GO" id="GO:0000160">
    <property type="term" value="P:phosphorelay signal transduction system"/>
    <property type="evidence" value="ECO:0007669"/>
    <property type="project" value="UniProtKB-KW"/>
</dbReference>
<keyword evidence="1 7" id="KW-0597">Phosphoprotein</keyword>
<dbReference type="Gene3D" id="3.40.50.2300">
    <property type="match status" value="1"/>
</dbReference>
<dbReference type="Gene3D" id="1.10.8.60">
    <property type="match status" value="1"/>
</dbReference>
<dbReference type="Proteomes" id="UP000663929">
    <property type="component" value="Chromosome"/>
</dbReference>
<gene>
    <name evidence="10" type="ORF">J3U87_12590</name>
</gene>
<dbReference type="GO" id="GO:0005524">
    <property type="term" value="F:ATP binding"/>
    <property type="evidence" value="ECO:0007669"/>
    <property type="project" value="UniProtKB-KW"/>
</dbReference>
<dbReference type="InterPro" id="IPR001789">
    <property type="entry name" value="Sig_transdc_resp-reg_receiver"/>
</dbReference>
<dbReference type="InterPro" id="IPR025943">
    <property type="entry name" value="Sigma_54_int_dom_ATP-bd_2"/>
</dbReference>